<reference evidence="2 3" key="1">
    <citation type="journal article" date="2024" name="Commun. Biol.">
        <title>Comparative genomic analysis of thermophilic fungi reveals convergent evolutionary adaptations and gene losses.</title>
        <authorList>
            <person name="Steindorff A.S."/>
            <person name="Aguilar-Pontes M.V."/>
            <person name="Robinson A.J."/>
            <person name="Andreopoulos B."/>
            <person name="LaButti K."/>
            <person name="Kuo A."/>
            <person name="Mondo S."/>
            <person name="Riley R."/>
            <person name="Otillar R."/>
            <person name="Haridas S."/>
            <person name="Lipzen A."/>
            <person name="Grimwood J."/>
            <person name="Schmutz J."/>
            <person name="Clum A."/>
            <person name="Reid I.D."/>
            <person name="Moisan M.C."/>
            <person name="Butler G."/>
            <person name="Nguyen T.T.M."/>
            <person name="Dewar K."/>
            <person name="Conant G."/>
            <person name="Drula E."/>
            <person name="Henrissat B."/>
            <person name="Hansel C."/>
            <person name="Singer S."/>
            <person name="Hutchinson M.I."/>
            <person name="de Vries R.P."/>
            <person name="Natvig D.O."/>
            <person name="Powell A.J."/>
            <person name="Tsang A."/>
            <person name="Grigoriev I.V."/>
        </authorList>
    </citation>
    <scope>NUCLEOTIDE SEQUENCE [LARGE SCALE GENOMIC DNA]</scope>
    <source>
        <strain evidence="2 3">CBS 494.80</strain>
    </source>
</reference>
<feature type="signal peptide" evidence="1">
    <location>
        <begin position="1"/>
        <end position="21"/>
    </location>
</feature>
<dbReference type="EMBL" id="JAZHXI010000010">
    <property type="protein sequence ID" value="KAL2067224.1"/>
    <property type="molecule type" value="Genomic_DNA"/>
</dbReference>
<evidence type="ECO:0000256" key="1">
    <source>
        <dbReference type="SAM" id="SignalP"/>
    </source>
</evidence>
<gene>
    <name evidence="2" type="ORF">VTL71DRAFT_1648</name>
</gene>
<organism evidence="2 3">
    <name type="scientific">Oculimacula yallundae</name>
    <dbReference type="NCBI Taxonomy" id="86028"/>
    <lineage>
        <taxon>Eukaryota</taxon>
        <taxon>Fungi</taxon>
        <taxon>Dikarya</taxon>
        <taxon>Ascomycota</taxon>
        <taxon>Pezizomycotina</taxon>
        <taxon>Leotiomycetes</taxon>
        <taxon>Helotiales</taxon>
        <taxon>Ploettnerulaceae</taxon>
        <taxon>Oculimacula</taxon>
    </lineage>
</organism>
<keyword evidence="3" id="KW-1185">Reference proteome</keyword>
<evidence type="ECO:0000313" key="3">
    <source>
        <dbReference type="Proteomes" id="UP001595075"/>
    </source>
</evidence>
<sequence>MMHFQSLLFLTVWLSGTLVLAGLVPTAERLKVDPKTCPTIRCRENYHSVYYPGKTQCTCEPDEVYPDPSTCPLIKCTSTTRPVYHPEIDSCTCDPIPPVCPNTIFCAAGCYRVLDSATQKCVCQVTNPIPKTCPQFKCLQNHHVVYDPDTDNCSCVPDCPDLMCIAEQRVTYNYSTNSCSCKYIEGLEPSPVKARAAETYPITDPPPPPTRPATPFACSKIMCISEQHPVIDKTTGKCKCEWIRGFEPISNRPKPTSSTTSAAYTKPTPIQTNCRDTFCISEQRPTYNATTKECTCEWIPGLEPGEPSTLL</sequence>
<accession>A0ABR4CBA1</accession>
<evidence type="ECO:0000313" key="2">
    <source>
        <dbReference type="EMBL" id="KAL2067224.1"/>
    </source>
</evidence>
<name>A0ABR4CBA1_9HELO</name>
<proteinExistence type="predicted"/>
<protein>
    <submittedName>
        <fullName evidence="2">Uncharacterized protein</fullName>
    </submittedName>
</protein>
<feature type="chain" id="PRO_5045165371" evidence="1">
    <location>
        <begin position="22"/>
        <end position="311"/>
    </location>
</feature>
<comment type="caution">
    <text evidence="2">The sequence shown here is derived from an EMBL/GenBank/DDBJ whole genome shotgun (WGS) entry which is preliminary data.</text>
</comment>
<dbReference type="Proteomes" id="UP001595075">
    <property type="component" value="Unassembled WGS sequence"/>
</dbReference>
<keyword evidence="1" id="KW-0732">Signal</keyword>